<feature type="region of interest" description="Disordered" evidence="1">
    <location>
        <begin position="14"/>
        <end position="44"/>
    </location>
</feature>
<evidence type="ECO:0008006" key="5">
    <source>
        <dbReference type="Google" id="ProtNLM"/>
    </source>
</evidence>
<proteinExistence type="predicted"/>
<keyword evidence="2" id="KW-1133">Transmembrane helix</keyword>
<keyword evidence="2" id="KW-0812">Transmembrane</keyword>
<reference evidence="3 4" key="1">
    <citation type="submission" date="2024-11" db="EMBL/GenBank/DDBJ databases">
        <title>Chromosome-level genome assembly of Eucalyptus globulus Labill. provides insights into its genome evolution.</title>
        <authorList>
            <person name="Li X."/>
        </authorList>
    </citation>
    <scope>NUCLEOTIDE SEQUENCE [LARGE SCALE GENOMIC DNA]</scope>
    <source>
        <strain evidence="3">CL2024</strain>
        <tissue evidence="3">Fresh tender leaves</tissue>
    </source>
</reference>
<evidence type="ECO:0000313" key="3">
    <source>
        <dbReference type="EMBL" id="KAL3718359.1"/>
    </source>
</evidence>
<keyword evidence="4" id="KW-1185">Reference proteome</keyword>
<evidence type="ECO:0000256" key="1">
    <source>
        <dbReference type="SAM" id="MobiDB-lite"/>
    </source>
</evidence>
<keyword evidence="2" id="KW-0472">Membrane</keyword>
<dbReference type="AlphaFoldDB" id="A0ABD3IW55"/>
<feature type="compositionally biased region" description="Basic and acidic residues" evidence="1">
    <location>
        <begin position="16"/>
        <end position="42"/>
    </location>
</feature>
<comment type="caution">
    <text evidence="3">The sequence shown here is derived from an EMBL/GenBank/DDBJ whole genome shotgun (WGS) entry which is preliminary data.</text>
</comment>
<dbReference type="Proteomes" id="UP001634007">
    <property type="component" value="Unassembled WGS sequence"/>
</dbReference>
<protein>
    <recommendedName>
        <fullName evidence="5">Transmembrane protein</fullName>
    </recommendedName>
</protein>
<accession>A0ABD3IW55</accession>
<sequence>MSEPRACLPAVPLTFGERREPESESSRHESKEERTGGRKEGRQGNLGSFVLSSSSVPCVGVSLCAVHALLVLVRVVMVMVSCVRALLNRREAA</sequence>
<feature type="transmembrane region" description="Helical" evidence="2">
    <location>
        <begin position="59"/>
        <end position="87"/>
    </location>
</feature>
<gene>
    <name evidence="3" type="ORF">ACJRO7_003488</name>
</gene>
<dbReference type="EMBL" id="JBJKBG010000010">
    <property type="protein sequence ID" value="KAL3718359.1"/>
    <property type="molecule type" value="Genomic_DNA"/>
</dbReference>
<evidence type="ECO:0000256" key="2">
    <source>
        <dbReference type="SAM" id="Phobius"/>
    </source>
</evidence>
<evidence type="ECO:0000313" key="4">
    <source>
        <dbReference type="Proteomes" id="UP001634007"/>
    </source>
</evidence>
<organism evidence="3 4">
    <name type="scientific">Eucalyptus globulus</name>
    <name type="common">Tasmanian blue gum</name>
    <dbReference type="NCBI Taxonomy" id="34317"/>
    <lineage>
        <taxon>Eukaryota</taxon>
        <taxon>Viridiplantae</taxon>
        <taxon>Streptophyta</taxon>
        <taxon>Embryophyta</taxon>
        <taxon>Tracheophyta</taxon>
        <taxon>Spermatophyta</taxon>
        <taxon>Magnoliopsida</taxon>
        <taxon>eudicotyledons</taxon>
        <taxon>Gunneridae</taxon>
        <taxon>Pentapetalae</taxon>
        <taxon>rosids</taxon>
        <taxon>malvids</taxon>
        <taxon>Myrtales</taxon>
        <taxon>Myrtaceae</taxon>
        <taxon>Myrtoideae</taxon>
        <taxon>Eucalypteae</taxon>
        <taxon>Eucalyptus</taxon>
    </lineage>
</organism>
<name>A0ABD3IW55_EUCGL</name>